<dbReference type="Pfam" id="PF03215">
    <property type="entry name" value="Rad17"/>
    <property type="match status" value="1"/>
</dbReference>
<dbReference type="SMART" id="SM00382">
    <property type="entry name" value="AAA"/>
    <property type="match status" value="1"/>
</dbReference>
<protein>
    <submittedName>
        <fullName evidence="9">Cell cycle checkpoint RAD17 isoform X1</fullName>
    </submittedName>
</protein>
<evidence type="ECO:0000256" key="1">
    <source>
        <dbReference type="ARBA" id="ARBA00004123"/>
    </source>
</evidence>
<keyword evidence="6" id="KW-0131">Cell cycle</keyword>
<evidence type="ECO:0000256" key="7">
    <source>
        <dbReference type="SAM" id="MobiDB-lite"/>
    </source>
</evidence>
<evidence type="ECO:0000256" key="4">
    <source>
        <dbReference type="ARBA" id="ARBA00022840"/>
    </source>
</evidence>
<evidence type="ECO:0000259" key="8">
    <source>
        <dbReference type="SMART" id="SM00382"/>
    </source>
</evidence>
<dbReference type="GO" id="GO:0005634">
    <property type="term" value="C:nucleus"/>
    <property type="evidence" value="ECO:0007669"/>
    <property type="project" value="UniProtKB-SubCell"/>
</dbReference>
<dbReference type="EMBL" id="JAGKHQ010000017">
    <property type="protein sequence ID" value="KAG7490033.1"/>
    <property type="molecule type" value="Genomic_DNA"/>
</dbReference>
<sequence>MVEQASAPAAADLTAESLFNKAASSRVNHWVDPSFSDLTGESFSLPGRRKGLCSQAESKRPRKRKGVESRSDPHISALLKELAHRDQDEPWVDRYSPCSQTELAVHKKKIEEVENWIRTHTNASKGGILLLTGPSGCGKTATVQVLSQELGLRIQEWVNPTNVEPYSSSQQEWRTNGMSCSSQQAQFQDFLLRANKYSCLRMAGDDGATDRKLILVEELPNQFYRHPSNLHDNLRRFVKTSRCPLVFIVSDSLSGDSSSRLLFPRDIQEELDISCISFNPVAPTTMMKVLTRISTLEAGKSCGRMCVPDKSVLEMLCSGSSGDIRSAVNSLQFSSLPDTSLEKDLWRLKKDRPVAPASKTVSRTTQRKRKSKQTKEQQEEEQAIGGKDASLFLFRALGKILHCKRRNHEDVEAADVAPAPALPSHLCHHHRETLLVDPELVVERSHMSGEFFNLYLHQNYLDFFSQVEDVARASEYLSDADLLTSDWTSRSTMQEYGSSVATRGLLHSNSQQVCVGFRPLHKPNWLLISKRHRENCLAAQSLFRNFCLAPVSLQTELLPYLAKLTNPMRNQAQIAFIQDVGYMSLRSFSSRLKLEALTDKEPGQLETDARGIQRVSLQSSSSHRCISQVSSDLVQMQRVSEAFSLDDDMVDGDLGDGMSFCGLPESPVVRAGVLHCSSQAGEMTWRLKTQQRVSWRLPRCASLNDLSKDELKDRLQEASEVIDVLCCELEVAHRYLEGKYQALKILQGKSTEERNMTRSGIIHVTRERTMPTLPNPNPDTPEN</sequence>
<comment type="subcellular location">
    <subcellularLocation>
        <location evidence="1">Nucleus</location>
    </subcellularLocation>
</comment>
<evidence type="ECO:0000256" key="3">
    <source>
        <dbReference type="ARBA" id="ARBA00022763"/>
    </source>
</evidence>
<dbReference type="AlphaFoldDB" id="A0AAV6QIM1"/>
<gene>
    <name evidence="9" type="ORF">JOB18_026533</name>
</gene>
<feature type="region of interest" description="Disordered" evidence="7">
    <location>
        <begin position="48"/>
        <end position="73"/>
    </location>
</feature>
<dbReference type="FunFam" id="3.40.50.300:FF:001661">
    <property type="entry name" value="RAD17 checkpoint clamp loader component"/>
    <property type="match status" value="1"/>
</dbReference>
<organism evidence="9 10">
    <name type="scientific">Solea senegalensis</name>
    <name type="common">Senegalese sole</name>
    <dbReference type="NCBI Taxonomy" id="28829"/>
    <lineage>
        <taxon>Eukaryota</taxon>
        <taxon>Metazoa</taxon>
        <taxon>Chordata</taxon>
        <taxon>Craniata</taxon>
        <taxon>Vertebrata</taxon>
        <taxon>Euteleostomi</taxon>
        <taxon>Actinopterygii</taxon>
        <taxon>Neopterygii</taxon>
        <taxon>Teleostei</taxon>
        <taxon>Neoteleostei</taxon>
        <taxon>Acanthomorphata</taxon>
        <taxon>Carangaria</taxon>
        <taxon>Pleuronectiformes</taxon>
        <taxon>Pleuronectoidei</taxon>
        <taxon>Soleidae</taxon>
        <taxon>Solea</taxon>
    </lineage>
</organism>
<dbReference type="NCBIfam" id="TIGR00602">
    <property type="entry name" value="rad24"/>
    <property type="match status" value="1"/>
</dbReference>
<dbReference type="GO" id="GO:0005524">
    <property type="term" value="F:ATP binding"/>
    <property type="evidence" value="ECO:0007669"/>
    <property type="project" value="UniProtKB-KW"/>
</dbReference>
<evidence type="ECO:0000256" key="2">
    <source>
        <dbReference type="ARBA" id="ARBA00022741"/>
    </source>
</evidence>
<dbReference type="GO" id="GO:0003689">
    <property type="term" value="F:DNA clamp loader activity"/>
    <property type="evidence" value="ECO:0007669"/>
    <property type="project" value="InterPro"/>
</dbReference>
<dbReference type="InterPro" id="IPR003593">
    <property type="entry name" value="AAA+_ATPase"/>
</dbReference>
<dbReference type="PANTHER" id="PTHR12172:SF0">
    <property type="entry name" value="CELL CYCLE CHECKPOINT PROTEIN RAD17"/>
    <property type="match status" value="1"/>
</dbReference>
<keyword evidence="2" id="KW-0547">Nucleotide-binding</keyword>
<feature type="region of interest" description="Disordered" evidence="7">
    <location>
        <begin position="354"/>
        <end position="383"/>
    </location>
</feature>
<evidence type="ECO:0000313" key="10">
    <source>
        <dbReference type="Proteomes" id="UP000693946"/>
    </source>
</evidence>
<dbReference type="InterPro" id="IPR004582">
    <property type="entry name" value="Checkpoint_prot_Rad17_Rad24"/>
</dbReference>
<keyword evidence="5" id="KW-0539">Nucleus</keyword>
<keyword evidence="4" id="KW-0067">ATP-binding</keyword>
<evidence type="ECO:0000313" key="9">
    <source>
        <dbReference type="EMBL" id="KAG7490033.1"/>
    </source>
</evidence>
<dbReference type="PANTHER" id="PTHR12172">
    <property type="entry name" value="CELL CYCLE CHECKPOINT PROTEIN RAD17"/>
    <property type="match status" value="1"/>
</dbReference>
<keyword evidence="3" id="KW-0227">DNA damage</keyword>
<comment type="caution">
    <text evidence="9">The sequence shown here is derived from an EMBL/GenBank/DDBJ whole genome shotgun (WGS) entry which is preliminary data.</text>
</comment>
<dbReference type="GO" id="GO:0000077">
    <property type="term" value="P:DNA damage checkpoint signaling"/>
    <property type="evidence" value="ECO:0007669"/>
    <property type="project" value="InterPro"/>
</dbReference>
<accession>A0AAV6QIM1</accession>
<dbReference type="GO" id="GO:0031389">
    <property type="term" value="C:Rad17 RFC-like complex"/>
    <property type="evidence" value="ECO:0007669"/>
    <property type="project" value="InterPro"/>
</dbReference>
<evidence type="ECO:0000256" key="6">
    <source>
        <dbReference type="ARBA" id="ARBA00023306"/>
    </source>
</evidence>
<keyword evidence="10" id="KW-1185">Reference proteome</keyword>
<dbReference type="GO" id="GO:0033314">
    <property type="term" value="P:mitotic DNA replication checkpoint signaling"/>
    <property type="evidence" value="ECO:0007669"/>
    <property type="project" value="TreeGrafter"/>
</dbReference>
<dbReference type="Proteomes" id="UP000693946">
    <property type="component" value="Linkage Group LG5"/>
</dbReference>
<dbReference type="GO" id="GO:0006281">
    <property type="term" value="P:DNA repair"/>
    <property type="evidence" value="ECO:0007669"/>
    <property type="project" value="InterPro"/>
</dbReference>
<reference evidence="9 10" key="1">
    <citation type="journal article" date="2021" name="Sci. Rep.">
        <title>Chromosome anchoring in Senegalese sole (Solea senegalensis) reveals sex-associated markers and genome rearrangements in flatfish.</title>
        <authorList>
            <person name="Guerrero-Cozar I."/>
            <person name="Gomez-Garrido J."/>
            <person name="Berbel C."/>
            <person name="Martinez-Blanch J.F."/>
            <person name="Alioto T."/>
            <person name="Claros M.G."/>
            <person name="Gagnaire P.A."/>
            <person name="Manchado M."/>
        </authorList>
    </citation>
    <scope>NUCLEOTIDE SEQUENCE [LARGE SCALE GENOMIC DNA]</scope>
    <source>
        <strain evidence="9">Sse05_10M</strain>
    </source>
</reference>
<name>A0AAV6QIM1_SOLSE</name>
<dbReference type="InterPro" id="IPR018324">
    <property type="entry name" value="Rad17/Rad24_fun/met"/>
</dbReference>
<dbReference type="GO" id="GO:0003682">
    <property type="term" value="F:chromatin binding"/>
    <property type="evidence" value="ECO:0007669"/>
    <property type="project" value="TreeGrafter"/>
</dbReference>
<proteinExistence type="predicted"/>
<feature type="domain" description="AAA+ ATPase" evidence="8">
    <location>
        <begin position="125"/>
        <end position="274"/>
    </location>
</feature>
<evidence type="ECO:0000256" key="5">
    <source>
        <dbReference type="ARBA" id="ARBA00023242"/>
    </source>
</evidence>